<name>B4D3L9_9BACT</name>
<evidence type="ECO:0000313" key="3">
    <source>
        <dbReference type="EMBL" id="EDY18849.1"/>
    </source>
</evidence>
<dbReference type="Proteomes" id="UP000005824">
    <property type="component" value="Unassembled WGS sequence"/>
</dbReference>
<evidence type="ECO:0000313" key="4">
    <source>
        <dbReference type="Proteomes" id="UP000005824"/>
    </source>
</evidence>
<evidence type="ECO:0000256" key="1">
    <source>
        <dbReference type="SAM" id="SignalP"/>
    </source>
</evidence>
<dbReference type="Gene3D" id="2.160.20.10">
    <property type="entry name" value="Single-stranded right-handed beta-helix, Pectin lyase-like"/>
    <property type="match status" value="1"/>
</dbReference>
<dbReference type="SUPFAM" id="SSF51126">
    <property type="entry name" value="Pectin lyase-like"/>
    <property type="match status" value="1"/>
</dbReference>
<dbReference type="SMART" id="SM00710">
    <property type="entry name" value="PbH1"/>
    <property type="match status" value="7"/>
</dbReference>
<feature type="signal peptide" evidence="1">
    <location>
        <begin position="1"/>
        <end position="25"/>
    </location>
</feature>
<dbReference type="InterPro" id="IPR012334">
    <property type="entry name" value="Pectin_lyas_fold"/>
</dbReference>
<dbReference type="RefSeq" id="WP_006980832.1">
    <property type="nucleotide sequence ID" value="NZ_ABVL01000010.1"/>
</dbReference>
<feature type="domain" description="Right handed beta helix" evidence="2">
    <location>
        <begin position="201"/>
        <end position="277"/>
    </location>
</feature>
<dbReference type="Pfam" id="PF13229">
    <property type="entry name" value="Beta_helix"/>
    <property type="match status" value="1"/>
</dbReference>
<protein>
    <recommendedName>
        <fullName evidence="2">Right handed beta helix domain-containing protein</fullName>
    </recommendedName>
</protein>
<proteinExistence type="predicted"/>
<dbReference type="InterPro" id="IPR006626">
    <property type="entry name" value="PbH1"/>
</dbReference>
<dbReference type="InParanoid" id="B4D3L9"/>
<gene>
    <name evidence="3" type="ORF">CfE428DRAFT_3507</name>
</gene>
<dbReference type="InterPro" id="IPR039448">
    <property type="entry name" value="Beta_helix"/>
</dbReference>
<sequence precursor="true">MPPLLQKWPALCLAMWTVGLLPASAKGADGFAIRVEAPGPDKPADEALQKAIDAAAERGGGVVELGAGEFKLTRHAGDETIIVKSGVTLRGQGYATHLYLDPKTPPNPLRYYPVRIGSESTPASNVVIEDLRYTGNNAKIGGGSIMGFNARLGAPEALLLSCDNITVRNCWIYDAQQAAGCTKPGGTGYTQPARLATQFKNWRVYGNTIDTCGNKAVELDECNGGLIADNDIDNTQDGPQVIFGSRNVEIRGNHVRFTYTGINITDGSNHIRVIGNDVEPVSTIKKSNGGACLFFRTEPQPHVSEIYDVVVTGNIFRDQLTTQKSTLKFNTRVESKGCTYHGITITGNVFDGDVQFVDRLTPAMTTIRDIVFADNICEGTIVSAPAQTMASSNVLIRGCILRKPGEHVLQASGWIWNGNSFPVGTLTIAADAQGNVVHDNVTAEPIHDAGTATNLAGNVVHAPASSPHEH</sequence>
<accession>B4D3L9</accession>
<evidence type="ECO:0000259" key="2">
    <source>
        <dbReference type="Pfam" id="PF13229"/>
    </source>
</evidence>
<dbReference type="eggNOG" id="ENOG5033PUR">
    <property type="taxonomic scope" value="Bacteria"/>
</dbReference>
<comment type="caution">
    <text evidence="3">The sequence shown here is derived from an EMBL/GenBank/DDBJ whole genome shotgun (WGS) entry which is preliminary data.</text>
</comment>
<dbReference type="AlphaFoldDB" id="B4D3L9"/>
<keyword evidence="4" id="KW-1185">Reference proteome</keyword>
<reference evidence="3 4" key="1">
    <citation type="journal article" date="2011" name="J. Bacteriol.">
        <title>Genome sequence of Chthoniobacter flavus Ellin428, an aerobic heterotrophic soil bacterium.</title>
        <authorList>
            <person name="Kant R."/>
            <person name="van Passel M.W."/>
            <person name="Palva A."/>
            <person name="Lucas S."/>
            <person name="Lapidus A."/>
            <person name="Glavina Del Rio T."/>
            <person name="Dalin E."/>
            <person name="Tice H."/>
            <person name="Bruce D."/>
            <person name="Goodwin L."/>
            <person name="Pitluck S."/>
            <person name="Larimer F.W."/>
            <person name="Land M.L."/>
            <person name="Hauser L."/>
            <person name="Sangwan P."/>
            <person name="de Vos W.M."/>
            <person name="Janssen P.H."/>
            <person name="Smidt H."/>
        </authorList>
    </citation>
    <scope>NUCLEOTIDE SEQUENCE [LARGE SCALE GENOMIC DNA]</scope>
    <source>
        <strain evidence="3 4">Ellin428</strain>
    </source>
</reference>
<organism evidence="3 4">
    <name type="scientific">Chthoniobacter flavus Ellin428</name>
    <dbReference type="NCBI Taxonomy" id="497964"/>
    <lineage>
        <taxon>Bacteria</taxon>
        <taxon>Pseudomonadati</taxon>
        <taxon>Verrucomicrobiota</taxon>
        <taxon>Spartobacteria</taxon>
        <taxon>Chthoniobacterales</taxon>
        <taxon>Chthoniobacteraceae</taxon>
        <taxon>Chthoniobacter</taxon>
    </lineage>
</organism>
<dbReference type="EMBL" id="ABVL01000010">
    <property type="protein sequence ID" value="EDY18849.1"/>
    <property type="molecule type" value="Genomic_DNA"/>
</dbReference>
<keyword evidence="1" id="KW-0732">Signal</keyword>
<feature type="chain" id="PRO_5002803125" description="Right handed beta helix domain-containing protein" evidence="1">
    <location>
        <begin position="26"/>
        <end position="470"/>
    </location>
</feature>
<dbReference type="InterPro" id="IPR011050">
    <property type="entry name" value="Pectin_lyase_fold/virulence"/>
</dbReference>
<dbReference type="STRING" id="497964.CfE428DRAFT_3507"/>